<protein>
    <submittedName>
        <fullName evidence="3">Uncharacterized protein</fullName>
    </submittedName>
</protein>
<evidence type="ECO:0000256" key="2">
    <source>
        <dbReference type="SAM" id="Phobius"/>
    </source>
</evidence>
<accession>A0A3N2D2B1</accession>
<sequence length="292" mass="31086">MSGVFPVFIVLIVAVIVLVAVGAHRSNVKRQESMAAYAAARGWSYEQRRPELARRVGLARPSYGDNVIEGVLDGHPFVAFDHVRYESDGDNGQRSVPVSVVAVNLGVAVPQLEITRQGAFSRFFTDLFGTDHLVGDKVFDDAVRIRTNSPGFTAEVLTQPMKTLLLSRLDRSWRFSGDNLLTVADGKHTPEQLESVLATCLQMVASIPPGVWARLQAGAAGLDAPAAPVVDAPVADAPVAPVTDAVPPQPLGPQAPTPGVVPAPPSTDSRSSLLEESVGWSIDPITGKRTSR</sequence>
<dbReference type="OrthoDB" id="3429251at2"/>
<dbReference type="RefSeq" id="WP_123740794.1">
    <property type="nucleotide sequence ID" value="NZ_RKHQ01000002.1"/>
</dbReference>
<name>A0A3N2D2B1_9MICO</name>
<gene>
    <name evidence="3" type="ORF">EDD28_3345</name>
</gene>
<feature type="transmembrane region" description="Helical" evidence="2">
    <location>
        <begin position="6"/>
        <end position="24"/>
    </location>
</feature>
<dbReference type="AlphaFoldDB" id="A0A3N2D2B1"/>
<dbReference type="EMBL" id="RKHQ01000002">
    <property type="protein sequence ID" value="ROR93916.1"/>
    <property type="molecule type" value="Genomic_DNA"/>
</dbReference>
<proteinExistence type="predicted"/>
<reference evidence="3 4" key="1">
    <citation type="submission" date="2018-11" db="EMBL/GenBank/DDBJ databases">
        <title>Sequencing the genomes of 1000 actinobacteria strains.</title>
        <authorList>
            <person name="Klenk H.-P."/>
        </authorList>
    </citation>
    <scope>NUCLEOTIDE SEQUENCE [LARGE SCALE GENOMIC DNA]</scope>
    <source>
        <strain evidence="3 4">DSM 13521</strain>
    </source>
</reference>
<evidence type="ECO:0000256" key="1">
    <source>
        <dbReference type="SAM" id="MobiDB-lite"/>
    </source>
</evidence>
<dbReference type="Proteomes" id="UP000275356">
    <property type="component" value="Unassembled WGS sequence"/>
</dbReference>
<feature type="region of interest" description="Disordered" evidence="1">
    <location>
        <begin position="240"/>
        <end position="292"/>
    </location>
</feature>
<keyword evidence="2" id="KW-1133">Transmembrane helix</keyword>
<keyword evidence="4" id="KW-1185">Reference proteome</keyword>
<comment type="caution">
    <text evidence="3">The sequence shown here is derived from an EMBL/GenBank/DDBJ whole genome shotgun (WGS) entry which is preliminary data.</text>
</comment>
<evidence type="ECO:0000313" key="3">
    <source>
        <dbReference type="EMBL" id="ROR93916.1"/>
    </source>
</evidence>
<feature type="compositionally biased region" description="Pro residues" evidence="1">
    <location>
        <begin position="247"/>
        <end position="265"/>
    </location>
</feature>
<keyword evidence="2" id="KW-0812">Transmembrane</keyword>
<keyword evidence="2" id="KW-0472">Membrane</keyword>
<organism evidence="3 4">
    <name type="scientific">Salana multivorans</name>
    <dbReference type="NCBI Taxonomy" id="120377"/>
    <lineage>
        <taxon>Bacteria</taxon>
        <taxon>Bacillati</taxon>
        <taxon>Actinomycetota</taxon>
        <taxon>Actinomycetes</taxon>
        <taxon>Micrococcales</taxon>
        <taxon>Beutenbergiaceae</taxon>
        <taxon>Salana</taxon>
    </lineage>
</organism>
<evidence type="ECO:0000313" key="4">
    <source>
        <dbReference type="Proteomes" id="UP000275356"/>
    </source>
</evidence>